<accession>A0A8H7W4T7</accession>
<reference evidence="3" key="1">
    <citation type="submission" date="2021-02" db="EMBL/GenBank/DDBJ databases">
        <title>Genome sequence Cadophora malorum strain M34.</title>
        <authorList>
            <person name="Stefanovic E."/>
            <person name="Vu D."/>
            <person name="Scully C."/>
            <person name="Dijksterhuis J."/>
            <person name="Roader J."/>
            <person name="Houbraken J."/>
        </authorList>
    </citation>
    <scope>NUCLEOTIDE SEQUENCE</scope>
    <source>
        <strain evidence="3">M34</strain>
    </source>
</reference>
<dbReference type="PANTHER" id="PTHR38795:SF1">
    <property type="entry name" value="DUF6604 DOMAIN-CONTAINING PROTEIN"/>
    <property type="match status" value="1"/>
</dbReference>
<dbReference type="OrthoDB" id="5339038at2759"/>
<keyword evidence="1" id="KW-0732">Signal</keyword>
<organism evidence="3 4">
    <name type="scientific">Cadophora malorum</name>
    <dbReference type="NCBI Taxonomy" id="108018"/>
    <lineage>
        <taxon>Eukaryota</taxon>
        <taxon>Fungi</taxon>
        <taxon>Dikarya</taxon>
        <taxon>Ascomycota</taxon>
        <taxon>Pezizomycotina</taxon>
        <taxon>Leotiomycetes</taxon>
        <taxon>Helotiales</taxon>
        <taxon>Ploettnerulaceae</taxon>
        <taxon>Cadophora</taxon>
    </lineage>
</organism>
<keyword evidence="4" id="KW-1185">Reference proteome</keyword>
<dbReference type="Proteomes" id="UP000664132">
    <property type="component" value="Unassembled WGS sequence"/>
</dbReference>
<dbReference type="AlphaFoldDB" id="A0A8H7W4T7"/>
<feature type="signal peptide" evidence="1">
    <location>
        <begin position="1"/>
        <end position="19"/>
    </location>
</feature>
<name>A0A8H7W4T7_9HELO</name>
<dbReference type="EMBL" id="JAFJYH010000149">
    <property type="protein sequence ID" value="KAG4417656.1"/>
    <property type="molecule type" value="Genomic_DNA"/>
</dbReference>
<feature type="chain" id="PRO_5034386230" description="DUF6604 domain-containing protein" evidence="1">
    <location>
        <begin position="20"/>
        <end position="327"/>
    </location>
</feature>
<evidence type="ECO:0000256" key="1">
    <source>
        <dbReference type="SAM" id="SignalP"/>
    </source>
</evidence>
<dbReference type="PANTHER" id="PTHR38795">
    <property type="entry name" value="DUF6604 DOMAIN-CONTAINING PROTEIN"/>
    <property type="match status" value="1"/>
</dbReference>
<evidence type="ECO:0000313" key="3">
    <source>
        <dbReference type="EMBL" id="KAG4417656.1"/>
    </source>
</evidence>
<sequence length="327" mass="36215">MKFTTTFTLLSAAASLVAGNPFTTEVSLEKRASCVAFHAGKFFGGTCVDVQKGKQCVNGLLVTGWCDGGNTIICCINKKGGKGKKGKTKAKPPPSAALHDVPFESYRILEGEEGTGTEYLMAVQSAIAEWIDLRQYVQSLWLDVAFGKLNSAVAGTLSNIAISMVKQTEAAVFVDFPGQESYKVIMNTITRGNVDKAQGMFSVRLSRVGPSGQFEPAIGGDIDVKEQFFVHTYNTLVDFIKDFQTDRKGVPTKSMLSTIYQTWDPKLDLQTASPKQRLKWRRTYAINWLHDLVNLFSSIVVQRINCKGQKPLLETVDWTIREPWNKH</sequence>
<evidence type="ECO:0000259" key="2">
    <source>
        <dbReference type="Pfam" id="PF20253"/>
    </source>
</evidence>
<dbReference type="Pfam" id="PF20253">
    <property type="entry name" value="DUF6604"/>
    <property type="match status" value="1"/>
</dbReference>
<evidence type="ECO:0000313" key="4">
    <source>
        <dbReference type="Proteomes" id="UP000664132"/>
    </source>
</evidence>
<comment type="caution">
    <text evidence="3">The sequence shown here is derived from an EMBL/GenBank/DDBJ whole genome shotgun (WGS) entry which is preliminary data.</text>
</comment>
<proteinExistence type="predicted"/>
<feature type="domain" description="DUF6604" evidence="2">
    <location>
        <begin position="93"/>
        <end position="173"/>
    </location>
</feature>
<dbReference type="InterPro" id="IPR046539">
    <property type="entry name" value="DUF6604"/>
</dbReference>
<gene>
    <name evidence="3" type="ORF">IFR04_009226</name>
</gene>
<protein>
    <recommendedName>
        <fullName evidence="2">DUF6604 domain-containing protein</fullName>
    </recommendedName>
</protein>